<gene>
    <name evidence="1" type="ORF">LTR97_010966</name>
</gene>
<protein>
    <submittedName>
        <fullName evidence="1">Uncharacterized protein</fullName>
    </submittedName>
</protein>
<evidence type="ECO:0000313" key="1">
    <source>
        <dbReference type="EMBL" id="KAK5692654.1"/>
    </source>
</evidence>
<name>A0AAN7VZJ0_9PEZI</name>
<comment type="caution">
    <text evidence="1">The sequence shown here is derived from an EMBL/GenBank/DDBJ whole genome shotgun (WGS) entry which is preliminary data.</text>
</comment>
<dbReference type="Proteomes" id="UP001310594">
    <property type="component" value="Unassembled WGS sequence"/>
</dbReference>
<dbReference type="EMBL" id="JAVRQU010000019">
    <property type="protein sequence ID" value="KAK5692654.1"/>
    <property type="molecule type" value="Genomic_DNA"/>
</dbReference>
<proteinExistence type="predicted"/>
<evidence type="ECO:0000313" key="2">
    <source>
        <dbReference type="Proteomes" id="UP001310594"/>
    </source>
</evidence>
<reference evidence="1" key="1">
    <citation type="submission" date="2023-08" db="EMBL/GenBank/DDBJ databases">
        <title>Black Yeasts Isolated from many extreme environments.</title>
        <authorList>
            <person name="Coleine C."/>
            <person name="Stajich J.E."/>
            <person name="Selbmann L."/>
        </authorList>
    </citation>
    <scope>NUCLEOTIDE SEQUENCE</scope>
    <source>
        <strain evidence="1">CCFEE 5810</strain>
    </source>
</reference>
<organism evidence="1 2">
    <name type="scientific">Elasticomyces elasticus</name>
    <dbReference type="NCBI Taxonomy" id="574655"/>
    <lineage>
        <taxon>Eukaryota</taxon>
        <taxon>Fungi</taxon>
        <taxon>Dikarya</taxon>
        <taxon>Ascomycota</taxon>
        <taxon>Pezizomycotina</taxon>
        <taxon>Dothideomycetes</taxon>
        <taxon>Dothideomycetidae</taxon>
        <taxon>Mycosphaerellales</taxon>
        <taxon>Teratosphaeriaceae</taxon>
        <taxon>Elasticomyces</taxon>
    </lineage>
</organism>
<sequence>MAKKVNVGADPEALPRVLNQEGLATAEEDAAASQDGIDVAALFDYDRMQTYLEDPECQYRSLHGALTTLRRKLQHDR</sequence>
<dbReference type="AlphaFoldDB" id="A0AAN7VZJ0"/>
<accession>A0AAN7VZJ0</accession>